<dbReference type="SUPFAM" id="SSF50978">
    <property type="entry name" value="WD40 repeat-like"/>
    <property type="match status" value="1"/>
</dbReference>
<proteinExistence type="predicted"/>
<dbReference type="Proteomes" id="UP000298663">
    <property type="component" value="Unassembled WGS sequence"/>
</dbReference>
<reference evidence="2 3" key="1">
    <citation type="journal article" date="2015" name="Genome Biol.">
        <title>Comparative genomics of Steinernema reveals deeply conserved gene regulatory networks.</title>
        <authorList>
            <person name="Dillman A.R."/>
            <person name="Macchietto M."/>
            <person name="Porter C.F."/>
            <person name="Rogers A."/>
            <person name="Williams B."/>
            <person name="Antoshechkin I."/>
            <person name="Lee M.M."/>
            <person name="Goodwin Z."/>
            <person name="Lu X."/>
            <person name="Lewis E.E."/>
            <person name="Goodrich-Blair H."/>
            <person name="Stock S.P."/>
            <person name="Adams B.J."/>
            <person name="Sternberg P.W."/>
            <person name="Mortazavi A."/>
        </authorList>
    </citation>
    <scope>NUCLEOTIDE SEQUENCE [LARGE SCALE GENOMIC DNA]</scope>
    <source>
        <strain evidence="2 3">ALL</strain>
    </source>
</reference>
<keyword evidence="3" id="KW-1185">Reference proteome</keyword>
<name>A0A4U5PB27_STECR</name>
<evidence type="ECO:0000313" key="3">
    <source>
        <dbReference type="Proteomes" id="UP000298663"/>
    </source>
</evidence>
<protein>
    <submittedName>
        <fullName evidence="2">Uncharacterized protein</fullName>
    </submittedName>
</protein>
<reference evidence="2 3" key="2">
    <citation type="journal article" date="2019" name="G3 (Bethesda)">
        <title>Hybrid Assembly of the Genome of the Entomopathogenic Nematode Steinernema carpocapsae Identifies the X-Chromosome.</title>
        <authorList>
            <person name="Serra L."/>
            <person name="Macchietto M."/>
            <person name="Macias-Munoz A."/>
            <person name="McGill C.J."/>
            <person name="Rodriguez I.M."/>
            <person name="Rodriguez B."/>
            <person name="Murad R."/>
            <person name="Mortazavi A."/>
        </authorList>
    </citation>
    <scope>NUCLEOTIDE SEQUENCE [LARGE SCALE GENOMIC DNA]</scope>
    <source>
        <strain evidence="2 3">ALL</strain>
    </source>
</reference>
<dbReference type="STRING" id="34508.A0A4U5PB27"/>
<dbReference type="InterPro" id="IPR015943">
    <property type="entry name" value="WD40/YVTN_repeat-like_dom_sf"/>
</dbReference>
<dbReference type="AlphaFoldDB" id="A0A4U5PB27"/>
<gene>
    <name evidence="2" type="ORF">L596_007815</name>
</gene>
<dbReference type="OrthoDB" id="5846296at2759"/>
<evidence type="ECO:0000313" key="2">
    <source>
        <dbReference type="EMBL" id="TKR93341.1"/>
    </source>
</evidence>
<dbReference type="EMBL" id="AZBU02000002">
    <property type="protein sequence ID" value="TKR93341.1"/>
    <property type="molecule type" value="Genomic_DNA"/>
</dbReference>
<dbReference type="Gene3D" id="2.130.10.10">
    <property type="entry name" value="YVTN repeat-like/Quinoprotein amine dehydrogenase"/>
    <property type="match status" value="1"/>
</dbReference>
<organism evidence="2 3">
    <name type="scientific">Steinernema carpocapsae</name>
    <name type="common">Entomopathogenic nematode</name>
    <dbReference type="NCBI Taxonomy" id="34508"/>
    <lineage>
        <taxon>Eukaryota</taxon>
        <taxon>Metazoa</taxon>
        <taxon>Ecdysozoa</taxon>
        <taxon>Nematoda</taxon>
        <taxon>Chromadorea</taxon>
        <taxon>Rhabditida</taxon>
        <taxon>Tylenchina</taxon>
        <taxon>Panagrolaimomorpha</taxon>
        <taxon>Strongyloidoidea</taxon>
        <taxon>Steinernematidae</taxon>
        <taxon>Steinernema</taxon>
    </lineage>
</organism>
<evidence type="ECO:0000256" key="1">
    <source>
        <dbReference type="SAM" id="MobiDB-lite"/>
    </source>
</evidence>
<feature type="region of interest" description="Disordered" evidence="1">
    <location>
        <begin position="97"/>
        <end position="127"/>
    </location>
</feature>
<accession>A0A4U5PB27</accession>
<comment type="caution">
    <text evidence="2">The sequence shown here is derived from an EMBL/GenBank/DDBJ whole genome shotgun (WGS) entry which is preliminary data.</text>
</comment>
<dbReference type="InterPro" id="IPR036322">
    <property type="entry name" value="WD40_repeat_dom_sf"/>
</dbReference>
<sequence>MSQRRSRWVRKRVFAVSSTNPPDERTNCSAIYNPADVSILEKRVCFCRTSGSRLRRTTVTNRWEPRKVHSEKLNERREISEKPEKTLRGKKHLNDFVERGECGGRGGRRTTTKNWGTAPNRPGIKTKNLPKAEISRANTTVALSNHLPKRFGHARKQARREMEWTNVASIAVDSSWQKTPEGEDWIKESSTTTDPIAVEERGVDPIENRSVECQTEPSEALRNGPESGGIDANAVGISEATLSLFIEALNENKRIRKPLTRFDEFRAASQKLVLSETKLLELPKNSPFPILTIECGQNGRVAILYGERSHESWCAHDGRIVIWHYRQADSVHLASCPTVSRYGKQPHLLAVGAASGQILLIAEGETLSTNQIHKHSVSSLEWLSNHQIISGAIDGDIVISSMKAAEQTFIPVQKVTISVADIPRTIRRGLSSNYSTGISSMCPDSSPESMLIAGETGAIWNLDLKTMRVSAAGADPDGIDEVLHNMVYVTPSRDVKWMRDAVTAEPLGIQSDHHCSCQNGIYVFSNEKETIVYDLTSHAVIYHDSQRLLATGFSSSNELVVVDDHWRLRWFDVNYAG</sequence>